<dbReference type="PANTHER" id="PTHR21599">
    <property type="entry name" value="GLYCERATE KINASE"/>
    <property type="match status" value="1"/>
</dbReference>
<gene>
    <name evidence="5" type="ORF">Shyd_59890</name>
</gene>
<evidence type="ECO:0000256" key="2">
    <source>
        <dbReference type="ARBA" id="ARBA00022679"/>
    </source>
</evidence>
<dbReference type="Proteomes" id="UP001052739">
    <property type="component" value="Unassembled WGS sequence"/>
</dbReference>
<dbReference type="InterPro" id="IPR004381">
    <property type="entry name" value="Glycerate_kinase"/>
</dbReference>
<dbReference type="Gene3D" id="3.90.1510.10">
    <property type="entry name" value="Glycerate kinase, domain 2"/>
    <property type="match status" value="1"/>
</dbReference>
<keyword evidence="3" id="KW-0418">Kinase</keyword>
<keyword evidence="2" id="KW-0808">Transferase</keyword>
<dbReference type="PANTHER" id="PTHR21599:SF0">
    <property type="entry name" value="GLYCERATE KINASE"/>
    <property type="match status" value="1"/>
</dbReference>
<evidence type="ECO:0000256" key="4">
    <source>
        <dbReference type="SAM" id="MobiDB-lite"/>
    </source>
</evidence>
<reference evidence="5" key="1">
    <citation type="submission" date="2024-05" db="EMBL/GenBank/DDBJ databases">
        <title>Whole genome shotgun sequence of Streptomyces hydrogenans NBRC 13475.</title>
        <authorList>
            <person name="Komaki H."/>
            <person name="Tamura T."/>
        </authorList>
    </citation>
    <scope>NUCLEOTIDE SEQUENCE</scope>
    <source>
        <strain evidence="5">NBRC 13475</strain>
    </source>
</reference>
<organism evidence="5 6">
    <name type="scientific">Streptomyces hydrogenans</name>
    <dbReference type="NCBI Taxonomy" id="1873719"/>
    <lineage>
        <taxon>Bacteria</taxon>
        <taxon>Bacillati</taxon>
        <taxon>Actinomycetota</taxon>
        <taxon>Actinomycetes</taxon>
        <taxon>Kitasatosporales</taxon>
        <taxon>Streptomycetaceae</taxon>
        <taxon>Streptomyces</taxon>
    </lineage>
</organism>
<feature type="compositionally biased region" description="Basic residues" evidence="4">
    <location>
        <begin position="78"/>
        <end position="87"/>
    </location>
</feature>
<evidence type="ECO:0000256" key="3">
    <source>
        <dbReference type="ARBA" id="ARBA00022777"/>
    </source>
</evidence>
<evidence type="ECO:0000313" key="6">
    <source>
        <dbReference type="Proteomes" id="UP001052739"/>
    </source>
</evidence>
<dbReference type="InterPro" id="IPR036129">
    <property type="entry name" value="Glycerate_kinase_sf"/>
</dbReference>
<dbReference type="InterPro" id="IPR018193">
    <property type="entry name" value="Glyc_kinase_flavodox-like_fold"/>
</dbReference>
<name>A0ABQ3PHW2_9ACTN</name>
<feature type="region of interest" description="Disordered" evidence="4">
    <location>
        <begin position="67"/>
        <end position="88"/>
    </location>
</feature>
<evidence type="ECO:0008006" key="7">
    <source>
        <dbReference type="Google" id="ProtNLM"/>
    </source>
</evidence>
<feature type="region of interest" description="Disordered" evidence="4">
    <location>
        <begin position="185"/>
        <end position="256"/>
    </location>
</feature>
<comment type="similarity">
    <text evidence="1">Belongs to the glycerate kinase type-1 family.</text>
</comment>
<comment type="caution">
    <text evidence="5">The sequence shown here is derived from an EMBL/GenBank/DDBJ whole genome shotgun (WGS) entry which is preliminary data.</text>
</comment>
<protein>
    <recommendedName>
        <fullName evidence="7">Glycerate kinase</fullName>
    </recommendedName>
</protein>
<accession>A0ABQ3PHW2</accession>
<sequence length="348" mass="35797">MSGASGGLGAGLAALGARLLPRFEVLLDHVDLDARLARADLVITAEGSLDGQTVRGKVPAEVARRAKAHGGAGPGPGRHARSGRPRGARAVGVDAYGSILPAPVRCPRRSNRGAEFLADAAERAPAHGPVGDEAGGLSGRCQPRSGTQRPSSVRYFHWAPSRTSSFTAPTKPLDVLVRGAGAEADADGVEGALARGRPARGRRTRPGSCGSEPSRVRTSGWAQKRPSRDADAVLGGEGGGEVRAVPAVDDEGDDPDARGVVAEEGEDADLGHLGEPGADGVDEVPLAGDEGVEAGLASAPCRRRRWSRTPMTFGEPASWRAAVVCHFDVHAAVRRGGPRCGRAPPPAR</sequence>
<dbReference type="SUPFAM" id="SSF110738">
    <property type="entry name" value="Glycerate kinase I"/>
    <property type="match status" value="1"/>
</dbReference>
<feature type="compositionally biased region" description="Low complexity" evidence="4">
    <location>
        <begin position="185"/>
        <end position="196"/>
    </location>
</feature>
<keyword evidence="6" id="KW-1185">Reference proteome</keyword>
<feature type="region of interest" description="Disordered" evidence="4">
    <location>
        <begin position="125"/>
        <end position="151"/>
    </location>
</feature>
<evidence type="ECO:0000313" key="5">
    <source>
        <dbReference type="EMBL" id="GHI24618.1"/>
    </source>
</evidence>
<proteinExistence type="inferred from homology"/>
<dbReference type="Pfam" id="PF02595">
    <property type="entry name" value="Gly_kinase"/>
    <property type="match status" value="1"/>
</dbReference>
<dbReference type="Gene3D" id="3.40.50.10350">
    <property type="entry name" value="Glycerate kinase, domain 1"/>
    <property type="match status" value="1"/>
</dbReference>
<evidence type="ECO:0000256" key="1">
    <source>
        <dbReference type="ARBA" id="ARBA00006284"/>
    </source>
</evidence>
<dbReference type="InterPro" id="IPR018197">
    <property type="entry name" value="Glycerate_kinase_RE-like"/>
</dbReference>
<dbReference type="EMBL" id="BNDW01000065">
    <property type="protein sequence ID" value="GHI24618.1"/>
    <property type="molecule type" value="Genomic_DNA"/>
</dbReference>